<keyword evidence="2" id="KW-0853">WD repeat</keyword>
<organism evidence="6 7">
    <name type="scientific">Acipenser ruthenus</name>
    <name type="common">Sterlet sturgeon</name>
    <dbReference type="NCBI Taxonomy" id="7906"/>
    <lineage>
        <taxon>Eukaryota</taxon>
        <taxon>Metazoa</taxon>
        <taxon>Chordata</taxon>
        <taxon>Craniata</taxon>
        <taxon>Vertebrata</taxon>
        <taxon>Euteleostomi</taxon>
        <taxon>Actinopterygii</taxon>
        <taxon>Chondrostei</taxon>
        <taxon>Acipenseriformes</taxon>
        <taxon>Acipenseridae</taxon>
        <taxon>Acipenser</taxon>
    </lineage>
</organism>
<dbReference type="EMBL" id="SCEB01011013">
    <property type="protein sequence ID" value="RXM91006.1"/>
    <property type="molecule type" value="Genomic_DNA"/>
</dbReference>
<evidence type="ECO:0000256" key="3">
    <source>
        <dbReference type="ARBA" id="ARBA00022737"/>
    </source>
</evidence>
<dbReference type="GO" id="GO:0036126">
    <property type="term" value="C:sperm flagellum"/>
    <property type="evidence" value="ECO:0007669"/>
    <property type="project" value="TreeGrafter"/>
</dbReference>
<proteinExistence type="predicted"/>
<dbReference type="Gene3D" id="2.130.10.10">
    <property type="entry name" value="YVTN repeat-like/Quinoprotein amine dehydrogenase"/>
    <property type="match status" value="1"/>
</dbReference>
<keyword evidence="3" id="KW-0677">Repeat</keyword>
<accession>A0A444US88</accession>
<dbReference type="InterPro" id="IPR001680">
    <property type="entry name" value="WD40_rpt"/>
</dbReference>
<sequence length="226" mass="24443">IPVQTLFHCHPEGGVLAMAMTPDAKYVATIGAEAAQVGLQILPVDGNPHKSSAVVCHPEGVSSFACSYDGKYVFTAGGGDFTVFSWETNMKSLKTIFIIASCELKVEDMLNEVKFSKYVDTGKYVIDIDLADLLKLYINHRPAFGISAYELQHAFEVLGLQNENCGNALNRGELLQLLQSTGEHMTEEELAEYFSTLLGLNPEGGRSELGNYDSAGTVNKPTAAVT</sequence>
<dbReference type="InterPro" id="IPR050630">
    <property type="entry name" value="WD_repeat_EMAP"/>
</dbReference>
<dbReference type="InterPro" id="IPR015943">
    <property type="entry name" value="WD40/YVTN_repeat-like_dom_sf"/>
</dbReference>
<keyword evidence="7" id="KW-1185">Reference proteome</keyword>
<dbReference type="PANTHER" id="PTHR13720">
    <property type="entry name" value="WD-40 REPEAT PROTEIN"/>
    <property type="match status" value="1"/>
</dbReference>
<evidence type="ECO:0000256" key="4">
    <source>
        <dbReference type="ARBA" id="ARBA00023273"/>
    </source>
</evidence>
<comment type="caution">
    <text evidence="6">The sequence shown here is derived from an EMBL/GenBank/DDBJ whole genome shotgun (WGS) entry which is preliminary data.</text>
</comment>
<dbReference type="Proteomes" id="UP000289886">
    <property type="component" value="Unassembled WGS sequence"/>
</dbReference>
<evidence type="ECO:0000256" key="1">
    <source>
        <dbReference type="ARBA" id="ARBA00004138"/>
    </source>
</evidence>
<protein>
    <recommendedName>
        <fullName evidence="5">Cilia- and flagella-associated protein 251</fullName>
    </recommendedName>
</protein>
<evidence type="ECO:0000256" key="2">
    <source>
        <dbReference type="ARBA" id="ARBA00022574"/>
    </source>
</evidence>
<reference evidence="6 7" key="1">
    <citation type="submission" date="2019-01" db="EMBL/GenBank/DDBJ databases">
        <title>Draft Genome and Complete Hox-Cluster Characterization of the Sterlet Sturgeon (Acipenser ruthenus).</title>
        <authorList>
            <person name="Wei Q."/>
        </authorList>
    </citation>
    <scope>NUCLEOTIDE SEQUENCE [LARGE SCALE GENOMIC DNA]</scope>
    <source>
        <strain evidence="6">WHYD16114868_AA</strain>
        <tissue evidence="6">Blood</tissue>
    </source>
</reference>
<dbReference type="SUPFAM" id="SSF50960">
    <property type="entry name" value="TolB, C-terminal domain"/>
    <property type="match status" value="1"/>
</dbReference>
<evidence type="ECO:0000313" key="6">
    <source>
        <dbReference type="EMBL" id="RXM91006.1"/>
    </source>
</evidence>
<name>A0A444US88_ACIRT</name>
<feature type="non-terminal residue" evidence="6">
    <location>
        <position position="1"/>
    </location>
</feature>
<gene>
    <name evidence="6" type="ORF">EOD39_21625</name>
</gene>
<evidence type="ECO:0000256" key="5">
    <source>
        <dbReference type="ARBA" id="ARBA00040994"/>
    </source>
</evidence>
<dbReference type="Pfam" id="PF00400">
    <property type="entry name" value="WD40"/>
    <property type="match status" value="1"/>
</dbReference>
<dbReference type="PANTHER" id="PTHR13720:SF13">
    <property type="entry name" value="CILIA- AND FLAGELLA-ASSOCIATED PROTEIN 251"/>
    <property type="match status" value="1"/>
</dbReference>
<dbReference type="AlphaFoldDB" id="A0A444US88"/>
<keyword evidence="4" id="KW-0966">Cell projection</keyword>
<comment type="subcellular location">
    <subcellularLocation>
        <location evidence="1">Cell projection</location>
        <location evidence="1">Cilium</location>
    </subcellularLocation>
</comment>
<evidence type="ECO:0000313" key="7">
    <source>
        <dbReference type="Proteomes" id="UP000289886"/>
    </source>
</evidence>